<protein>
    <submittedName>
        <fullName evidence="1">Uncharacterized protein</fullName>
    </submittedName>
</protein>
<sequence>MLNVKQNDYSVKMNLANEATGYQSGNDGHLPLSQLLISEKRPLTRRRRRLECQISKPSGCCLGSLPQQQRQTLQKPISSDFAGRISGERWAPLWATLVIGQATRS</sequence>
<accession>A0A3B1D9J9</accession>
<name>A0A3B1D9J9_9ZZZZ</name>
<evidence type="ECO:0000313" key="1">
    <source>
        <dbReference type="EMBL" id="VAX37432.1"/>
    </source>
</evidence>
<dbReference type="EMBL" id="UOGL01000120">
    <property type="protein sequence ID" value="VAX37432.1"/>
    <property type="molecule type" value="Genomic_DNA"/>
</dbReference>
<proteinExistence type="predicted"/>
<dbReference type="AlphaFoldDB" id="A0A3B1D9J9"/>
<organism evidence="1">
    <name type="scientific">hydrothermal vent metagenome</name>
    <dbReference type="NCBI Taxonomy" id="652676"/>
    <lineage>
        <taxon>unclassified sequences</taxon>
        <taxon>metagenomes</taxon>
        <taxon>ecological metagenomes</taxon>
    </lineage>
</organism>
<reference evidence="1" key="1">
    <citation type="submission" date="2018-06" db="EMBL/GenBank/DDBJ databases">
        <authorList>
            <person name="Zhirakovskaya E."/>
        </authorList>
    </citation>
    <scope>NUCLEOTIDE SEQUENCE</scope>
</reference>
<gene>
    <name evidence="1" type="ORF">MNBD_PLANCTO02-537</name>
</gene>